<dbReference type="PROSITE" id="PS50082">
    <property type="entry name" value="WD_REPEATS_2"/>
    <property type="match status" value="4"/>
</dbReference>
<dbReference type="SUPFAM" id="SSF50978">
    <property type="entry name" value="WD40 repeat-like"/>
    <property type="match status" value="1"/>
</dbReference>
<evidence type="ECO:0000313" key="4">
    <source>
        <dbReference type="EMBL" id="KAJ0976606.1"/>
    </source>
</evidence>
<dbReference type="InterPro" id="IPR040324">
    <property type="entry name" value="WDR44/Dgr2"/>
</dbReference>
<comment type="caution">
    <text evidence="4">The sequence shown here is derived from an EMBL/GenBank/DDBJ whole genome shotgun (WGS) entry which is preliminary data.</text>
</comment>
<evidence type="ECO:0000256" key="2">
    <source>
        <dbReference type="ARBA" id="ARBA00022737"/>
    </source>
</evidence>
<dbReference type="PANTHER" id="PTHR14221">
    <property type="entry name" value="WD REPEAT DOMAIN 44"/>
    <property type="match status" value="1"/>
</dbReference>
<evidence type="ECO:0000256" key="1">
    <source>
        <dbReference type="ARBA" id="ARBA00022574"/>
    </source>
</evidence>
<gene>
    <name evidence="4" type="ORF">J5N97_012080</name>
</gene>
<keyword evidence="2" id="KW-0677">Repeat</keyword>
<dbReference type="EMBL" id="JAGGNH010000003">
    <property type="protein sequence ID" value="KAJ0976606.1"/>
    <property type="molecule type" value="Genomic_DNA"/>
</dbReference>
<organism evidence="4 5">
    <name type="scientific">Dioscorea zingiberensis</name>
    <dbReference type="NCBI Taxonomy" id="325984"/>
    <lineage>
        <taxon>Eukaryota</taxon>
        <taxon>Viridiplantae</taxon>
        <taxon>Streptophyta</taxon>
        <taxon>Embryophyta</taxon>
        <taxon>Tracheophyta</taxon>
        <taxon>Spermatophyta</taxon>
        <taxon>Magnoliopsida</taxon>
        <taxon>Liliopsida</taxon>
        <taxon>Dioscoreales</taxon>
        <taxon>Dioscoreaceae</taxon>
        <taxon>Dioscorea</taxon>
    </lineage>
</organism>
<dbReference type="InterPro" id="IPR036322">
    <property type="entry name" value="WD40_repeat_dom_sf"/>
</dbReference>
<feature type="repeat" description="WD" evidence="3">
    <location>
        <begin position="338"/>
        <end position="370"/>
    </location>
</feature>
<dbReference type="Proteomes" id="UP001085076">
    <property type="component" value="Miscellaneous, Linkage group lg03"/>
</dbReference>
<feature type="repeat" description="WD" evidence="3">
    <location>
        <begin position="524"/>
        <end position="554"/>
    </location>
</feature>
<feature type="repeat" description="WD" evidence="3">
    <location>
        <begin position="378"/>
        <end position="420"/>
    </location>
</feature>
<feature type="repeat" description="WD" evidence="3">
    <location>
        <begin position="257"/>
        <end position="298"/>
    </location>
</feature>
<sequence>MPSFDGEEEDVFYDTHDCFRASIDSDSLTESSAESLELEFGSKFQYDHWMNELLSVQERRSSFFRGMGMGLDDFVLSHGDSVQETEECKSCRLGKNIDMGRILESSGAVSSSHPSVGDGECREYCCIRDLDSGKKFIVHDVGEDGLLSMLEEVGSDKMMTLQEFEVLLGLSNSVQQFSEQEPAFTEEEQNNCADMKKMRPRARSWWRRFIWKSRAMGMSKNSVSSKSSKSPITTKMKVRQHKKKCMEFTALYKGQEIKGHKGSIRILRFSPSGWYLASGGEDCVVLVWQVREVETSSKCFASNDSSKKWGLMPRSCKSAPVIIPKKIFKIEEMPLHEFHGHTGGILDLSWSNSDFLLTSSEDKTVRMWKVGCDSCLKVFQHNDYVTCVQFNPVDERYFISGSIDGKVRIWGVSGNRVVDWADIRDIVTAVCYQPDGKGFVVGSNSGICQFYSFSDSGIHLDKRLCVKGRKKSIGKPITCLQFSPSDSEKVMISSADPNVRLFDGVDVTHKLRGLRKSKSQSFASFTSDGRYIVSVDGDSHVYVWNYNESRLHSSLKGAKTIRSCELFSSEGVSVAAPWPGIDHRGAGLGFNSVLASSSPQRILEPSTWLRDPDCFSLGVCFFAESPTKQQSSATWPEEKLIPSTLPSTTDDHHHGRHFHCLTTISATWSLVIVTAGHDGSIRSFHNYGLPVRL</sequence>
<dbReference type="AlphaFoldDB" id="A0A9D5HHC9"/>
<reference evidence="4" key="1">
    <citation type="submission" date="2021-03" db="EMBL/GenBank/DDBJ databases">
        <authorList>
            <person name="Li Z."/>
            <person name="Yang C."/>
        </authorList>
    </citation>
    <scope>NUCLEOTIDE SEQUENCE</scope>
    <source>
        <strain evidence="4">Dzin_1.0</strain>
        <tissue evidence="4">Leaf</tissue>
    </source>
</reference>
<dbReference type="InterPro" id="IPR020472">
    <property type="entry name" value="WD40_PAC1"/>
</dbReference>
<evidence type="ECO:0000313" key="5">
    <source>
        <dbReference type="Proteomes" id="UP001085076"/>
    </source>
</evidence>
<dbReference type="PANTHER" id="PTHR14221:SF0">
    <property type="entry name" value="WD REPEAT-CONTAINING PROTEIN 44"/>
    <property type="match status" value="1"/>
</dbReference>
<dbReference type="OrthoDB" id="408728at2759"/>
<accession>A0A9D5HHC9</accession>
<dbReference type="PRINTS" id="PR00320">
    <property type="entry name" value="GPROTEINBRPT"/>
</dbReference>
<dbReference type="SMART" id="SM00320">
    <property type="entry name" value="WD40"/>
    <property type="match status" value="6"/>
</dbReference>
<reference evidence="4" key="2">
    <citation type="journal article" date="2022" name="Hortic Res">
        <title>The genome of Dioscorea zingiberensis sheds light on the biosynthesis, origin and evolution of the medicinally important diosgenin saponins.</title>
        <authorList>
            <person name="Li Y."/>
            <person name="Tan C."/>
            <person name="Li Z."/>
            <person name="Guo J."/>
            <person name="Li S."/>
            <person name="Chen X."/>
            <person name="Wang C."/>
            <person name="Dai X."/>
            <person name="Yang H."/>
            <person name="Song W."/>
            <person name="Hou L."/>
            <person name="Xu J."/>
            <person name="Tong Z."/>
            <person name="Xu A."/>
            <person name="Yuan X."/>
            <person name="Wang W."/>
            <person name="Yang Q."/>
            <person name="Chen L."/>
            <person name="Sun Z."/>
            <person name="Wang K."/>
            <person name="Pan B."/>
            <person name="Chen J."/>
            <person name="Bao Y."/>
            <person name="Liu F."/>
            <person name="Qi X."/>
            <person name="Gang D.R."/>
            <person name="Wen J."/>
            <person name="Li J."/>
        </authorList>
    </citation>
    <scope>NUCLEOTIDE SEQUENCE</scope>
    <source>
        <strain evidence="4">Dzin_1.0</strain>
    </source>
</reference>
<dbReference type="InterPro" id="IPR015943">
    <property type="entry name" value="WD40/YVTN_repeat-like_dom_sf"/>
</dbReference>
<dbReference type="InterPro" id="IPR001680">
    <property type="entry name" value="WD40_rpt"/>
</dbReference>
<dbReference type="Gene3D" id="2.130.10.10">
    <property type="entry name" value="YVTN repeat-like/Quinoprotein amine dehydrogenase"/>
    <property type="match status" value="1"/>
</dbReference>
<protein>
    <submittedName>
        <fullName evidence="4">Uncharacterized protein</fullName>
    </submittedName>
</protein>
<keyword evidence="1 3" id="KW-0853">WD repeat</keyword>
<proteinExistence type="predicted"/>
<name>A0A9D5HHC9_9LILI</name>
<evidence type="ECO:0000256" key="3">
    <source>
        <dbReference type="PROSITE-ProRule" id="PRU00221"/>
    </source>
</evidence>
<dbReference type="PROSITE" id="PS50294">
    <property type="entry name" value="WD_REPEATS_REGION"/>
    <property type="match status" value="3"/>
</dbReference>
<dbReference type="Pfam" id="PF00400">
    <property type="entry name" value="WD40"/>
    <property type="match status" value="4"/>
</dbReference>
<keyword evidence="5" id="KW-1185">Reference proteome</keyword>